<reference evidence="1" key="1">
    <citation type="submission" date="2022-11" db="EMBL/GenBank/DDBJ databases">
        <authorList>
            <person name="Petersen C."/>
        </authorList>
    </citation>
    <scope>NUCLEOTIDE SEQUENCE</scope>
    <source>
        <strain evidence="1">IBT 19713</strain>
    </source>
</reference>
<name>A0A9W9P8N5_9EURO</name>
<dbReference type="GeneID" id="83201071"/>
<dbReference type="RefSeq" id="XP_058332771.1">
    <property type="nucleotide sequence ID" value="XM_058473768.1"/>
</dbReference>
<protein>
    <submittedName>
        <fullName evidence="1">Uncharacterized protein</fullName>
    </submittedName>
</protein>
<dbReference type="EMBL" id="JAPQKS010000003">
    <property type="protein sequence ID" value="KAJ5239852.1"/>
    <property type="molecule type" value="Genomic_DNA"/>
</dbReference>
<comment type="caution">
    <text evidence="1">The sequence shown here is derived from an EMBL/GenBank/DDBJ whole genome shotgun (WGS) entry which is preliminary data.</text>
</comment>
<gene>
    <name evidence="1" type="ORF">N7468_004471</name>
</gene>
<sequence length="98" mass="11226">MTWLRLWQVQWTDGKEKSPSLILLCHLGQGLQIQRGIPQPTRQDSCKRIASIVVSILYDSLRYYHIASYRGDIMIPDPPDEIGRGVNYPGLPLYSIDL</sequence>
<proteinExistence type="predicted"/>
<organism evidence="1 2">
    <name type="scientific">Penicillium chermesinum</name>
    <dbReference type="NCBI Taxonomy" id="63820"/>
    <lineage>
        <taxon>Eukaryota</taxon>
        <taxon>Fungi</taxon>
        <taxon>Dikarya</taxon>
        <taxon>Ascomycota</taxon>
        <taxon>Pezizomycotina</taxon>
        <taxon>Eurotiomycetes</taxon>
        <taxon>Eurotiomycetidae</taxon>
        <taxon>Eurotiales</taxon>
        <taxon>Aspergillaceae</taxon>
        <taxon>Penicillium</taxon>
    </lineage>
</organism>
<reference evidence="1" key="2">
    <citation type="journal article" date="2023" name="IMA Fungus">
        <title>Comparative genomic study of the Penicillium genus elucidates a diverse pangenome and 15 lateral gene transfer events.</title>
        <authorList>
            <person name="Petersen C."/>
            <person name="Sorensen T."/>
            <person name="Nielsen M.R."/>
            <person name="Sondergaard T.E."/>
            <person name="Sorensen J.L."/>
            <person name="Fitzpatrick D.A."/>
            <person name="Frisvad J.C."/>
            <person name="Nielsen K.L."/>
        </authorList>
    </citation>
    <scope>NUCLEOTIDE SEQUENCE</scope>
    <source>
        <strain evidence="1">IBT 19713</strain>
    </source>
</reference>
<evidence type="ECO:0000313" key="2">
    <source>
        <dbReference type="Proteomes" id="UP001150941"/>
    </source>
</evidence>
<keyword evidence="2" id="KW-1185">Reference proteome</keyword>
<accession>A0A9W9P8N5</accession>
<dbReference type="Proteomes" id="UP001150941">
    <property type="component" value="Unassembled WGS sequence"/>
</dbReference>
<dbReference type="AlphaFoldDB" id="A0A9W9P8N5"/>
<evidence type="ECO:0000313" key="1">
    <source>
        <dbReference type="EMBL" id="KAJ5239852.1"/>
    </source>
</evidence>